<dbReference type="EMBL" id="VIKS01000010">
    <property type="protein sequence ID" value="TQV86594.1"/>
    <property type="molecule type" value="Genomic_DNA"/>
</dbReference>
<dbReference type="RefSeq" id="WP_142932518.1">
    <property type="nucleotide sequence ID" value="NZ_ML660166.1"/>
</dbReference>
<dbReference type="GO" id="GO:0016020">
    <property type="term" value="C:membrane"/>
    <property type="evidence" value="ECO:0007669"/>
    <property type="project" value="UniProtKB-SubCell"/>
</dbReference>
<evidence type="ECO:0000313" key="7">
    <source>
        <dbReference type="EMBL" id="TQV86594.1"/>
    </source>
</evidence>
<evidence type="ECO:0000259" key="6">
    <source>
        <dbReference type="Pfam" id="PF04893"/>
    </source>
</evidence>
<name>A0A545UAU9_9GAMM</name>
<feature type="transmembrane region" description="Helical" evidence="5">
    <location>
        <begin position="185"/>
        <end position="217"/>
    </location>
</feature>
<feature type="transmembrane region" description="Helical" evidence="5">
    <location>
        <begin position="40"/>
        <end position="66"/>
    </location>
</feature>
<feature type="transmembrane region" description="Helical" evidence="5">
    <location>
        <begin position="142"/>
        <end position="165"/>
    </location>
</feature>
<dbReference type="OrthoDB" id="6272224at2"/>
<dbReference type="AlphaFoldDB" id="A0A545UAU9"/>
<evidence type="ECO:0000313" key="8">
    <source>
        <dbReference type="Proteomes" id="UP000315439"/>
    </source>
</evidence>
<evidence type="ECO:0000256" key="1">
    <source>
        <dbReference type="ARBA" id="ARBA00004141"/>
    </source>
</evidence>
<accession>A0A545UAU9</accession>
<dbReference type="InterPro" id="IPR006977">
    <property type="entry name" value="Yip1_dom"/>
</dbReference>
<feature type="domain" description="Yip1" evidence="6">
    <location>
        <begin position="27"/>
        <end position="241"/>
    </location>
</feature>
<comment type="caution">
    <text evidence="7">The sequence shown here is derived from an EMBL/GenBank/DDBJ whole genome shotgun (WGS) entry which is preliminary data.</text>
</comment>
<evidence type="ECO:0000256" key="3">
    <source>
        <dbReference type="ARBA" id="ARBA00022989"/>
    </source>
</evidence>
<dbReference type="Proteomes" id="UP000315439">
    <property type="component" value="Unassembled WGS sequence"/>
</dbReference>
<evidence type="ECO:0000256" key="2">
    <source>
        <dbReference type="ARBA" id="ARBA00022692"/>
    </source>
</evidence>
<sequence length="247" mass="27322">MTKSPYDVSEENLASESPKSLTIFTNIFAAPQKAYEDLKYAYPVAFPLLTIVLLNMALIIALYATIDYEWFVDHMVEMQAGDVTKAEQDQMRQGMEMMSPSMMGGFGAVMAGLGIAAIYCIQALYFVIVSGITNDGFQFKQWLSFVSWSSLPSLLGTLASAVVVFTSTDGQLSPESLNPLSLNELFFGMNAIEGMGNILATTDITMFWSIALLTIGYSKWTGKDTIKSFMIVILPFVLYYGIRLLFI</sequence>
<feature type="transmembrane region" description="Helical" evidence="5">
    <location>
        <begin position="105"/>
        <end position="130"/>
    </location>
</feature>
<keyword evidence="3 5" id="KW-1133">Transmembrane helix</keyword>
<reference evidence="7 8" key="1">
    <citation type="submission" date="2019-07" db="EMBL/GenBank/DDBJ databases">
        <title>Draft genome for Aliikangiella sp. M105.</title>
        <authorList>
            <person name="Wang G."/>
        </authorList>
    </citation>
    <scope>NUCLEOTIDE SEQUENCE [LARGE SCALE GENOMIC DNA]</scope>
    <source>
        <strain evidence="7 8">M105</strain>
    </source>
</reference>
<gene>
    <name evidence="7" type="ORF">FLL46_16990</name>
</gene>
<feature type="transmembrane region" description="Helical" evidence="5">
    <location>
        <begin position="229"/>
        <end position="246"/>
    </location>
</feature>
<protein>
    <submittedName>
        <fullName evidence="7">YIP1 family protein</fullName>
    </submittedName>
</protein>
<keyword evidence="4 5" id="KW-0472">Membrane</keyword>
<comment type="subcellular location">
    <subcellularLocation>
        <location evidence="1">Membrane</location>
        <topology evidence="1">Multi-pass membrane protein</topology>
    </subcellularLocation>
</comment>
<organism evidence="7 8">
    <name type="scientific">Aliikangiella coralliicola</name>
    <dbReference type="NCBI Taxonomy" id="2592383"/>
    <lineage>
        <taxon>Bacteria</taxon>
        <taxon>Pseudomonadati</taxon>
        <taxon>Pseudomonadota</taxon>
        <taxon>Gammaproteobacteria</taxon>
        <taxon>Oceanospirillales</taxon>
        <taxon>Pleioneaceae</taxon>
        <taxon>Aliikangiella</taxon>
    </lineage>
</organism>
<keyword evidence="8" id="KW-1185">Reference proteome</keyword>
<evidence type="ECO:0000256" key="4">
    <source>
        <dbReference type="ARBA" id="ARBA00023136"/>
    </source>
</evidence>
<keyword evidence="2 5" id="KW-0812">Transmembrane</keyword>
<dbReference type="Pfam" id="PF04893">
    <property type="entry name" value="Yip1"/>
    <property type="match status" value="1"/>
</dbReference>
<proteinExistence type="predicted"/>
<evidence type="ECO:0000256" key="5">
    <source>
        <dbReference type="SAM" id="Phobius"/>
    </source>
</evidence>